<gene>
    <name evidence="1" type="ORF">BE08_35890</name>
</gene>
<accession>A0A150P6B5</accession>
<evidence type="ECO:0000313" key="1">
    <source>
        <dbReference type="EMBL" id="KYF51146.1"/>
    </source>
</evidence>
<dbReference type="EMBL" id="JELY01002960">
    <property type="protein sequence ID" value="KYF51146.1"/>
    <property type="molecule type" value="Genomic_DNA"/>
</dbReference>
<protein>
    <recommendedName>
        <fullName evidence="3">STAS domain-containing protein</fullName>
    </recommendedName>
</protein>
<dbReference type="AlphaFoldDB" id="A0A150P6B5"/>
<dbReference type="InterPro" id="IPR036513">
    <property type="entry name" value="STAS_dom_sf"/>
</dbReference>
<dbReference type="Proteomes" id="UP000075420">
    <property type="component" value="Unassembled WGS sequence"/>
</dbReference>
<evidence type="ECO:0000313" key="2">
    <source>
        <dbReference type="Proteomes" id="UP000075420"/>
    </source>
</evidence>
<sequence length="125" mass="13441">MNGLSVESVVTDGFWIEPALSDGTLSVKLTGTGDMAAAARLKGHVKELEGEVARLSIGAVEFDVRGMRFMSSSCIKAFVGFICGVVGRGSKCRVRFVTDAGLTWQRRSLKPLDRMCPELVSIDDA</sequence>
<evidence type="ECO:0008006" key="3">
    <source>
        <dbReference type="Google" id="ProtNLM"/>
    </source>
</evidence>
<proteinExistence type="predicted"/>
<organism evidence="1 2">
    <name type="scientific">Sorangium cellulosum</name>
    <name type="common">Polyangium cellulosum</name>
    <dbReference type="NCBI Taxonomy" id="56"/>
    <lineage>
        <taxon>Bacteria</taxon>
        <taxon>Pseudomonadati</taxon>
        <taxon>Myxococcota</taxon>
        <taxon>Polyangia</taxon>
        <taxon>Polyangiales</taxon>
        <taxon>Polyangiaceae</taxon>
        <taxon>Sorangium</taxon>
    </lineage>
</organism>
<name>A0A150P6B5_SORCE</name>
<comment type="caution">
    <text evidence="1">The sequence shown here is derived from an EMBL/GenBank/DDBJ whole genome shotgun (WGS) entry which is preliminary data.</text>
</comment>
<dbReference type="Gene3D" id="3.30.750.24">
    <property type="entry name" value="STAS domain"/>
    <property type="match status" value="1"/>
</dbReference>
<reference evidence="1 2" key="1">
    <citation type="submission" date="2014-02" db="EMBL/GenBank/DDBJ databases">
        <title>The small core and large imbalanced accessory genome model reveals a collaborative survival strategy of Sorangium cellulosum strains in nature.</title>
        <authorList>
            <person name="Han K."/>
            <person name="Peng R."/>
            <person name="Blom J."/>
            <person name="Li Y.-Z."/>
        </authorList>
    </citation>
    <scope>NUCLEOTIDE SEQUENCE [LARGE SCALE GENOMIC DNA]</scope>
    <source>
        <strain evidence="1 2">So0157-25</strain>
    </source>
</reference>